<evidence type="ECO:0000313" key="9">
    <source>
        <dbReference type="EMBL" id="CAI0386908.1"/>
    </source>
</evidence>
<keyword evidence="8" id="KW-0934">Plastid</keyword>
<comment type="cofactor">
    <cofactor evidence="7">
        <name>Mn(2+)</name>
        <dbReference type="ChEBI" id="CHEBI:29035"/>
    </cofactor>
    <cofactor evidence="7">
        <name>Co(2+)</name>
        <dbReference type="ChEBI" id="CHEBI:48828"/>
    </cofactor>
    <cofactor evidence="7">
        <name>Cd(2+)</name>
        <dbReference type="ChEBI" id="CHEBI:48775"/>
    </cofactor>
    <text evidence="7">Binds 1 divalent cation per subunit. The enzyme is active with manganese, cobalt or cadmium ions.</text>
</comment>
<keyword evidence="8" id="KW-0150">Chloroplast</keyword>
<keyword evidence="8" id="KW-0809">Transit peptide</keyword>
<reference evidence="9" key="1">
    <citation type="submission" date="2022-08" db="EMBL/GenBank/DDBJ databases">
        <authorList>
            <person name="Gutierrez-Valencia J."/>
        </authorList>
    </citation>
    <scope>NUCLEOTIDE SEQUENCE</scope>
</reference>
<organism evidence="9 10">
    <name type="scientific">Linum tenue</name>
    <dbReference type="NCBI Taxonomy" id="586396"/>
    <lineage>
        <taxon>Eukaryota</taxon>
        <taxon>Viridiplantae</taxon>
        <taxon>Streptophyta</taxon>
        <taxon>Embryophyta</taxon>
        <taxon>Tracheophyta</taxon>
        <taxon>Spermatophyta</taxon>
        <taxon>Magnoliopsida</taxon>
        <taxon>eudicotyledons</taxon>
        <taxon>Gunneridae</taxon>
        <taxon>Pentapetalae</taxon>
        <taxon>rosids</taxon>
        <taxon>fabids</taxon>
        <taxon>Malpighiales</taxon>
        <taxon>Linaceae</taxon>
        <taxon>Linum</taxon>
    </lineage>
</organism>
<comment type="similarity">
    <text evidence="2 8">Belongs to the class-II DAHP synthase family.</text>
</comment>
<keyword evidence="3 8" id="KW-0028">Amino-acid biosynthesis</keyword>
<keyword evidence="7" id="KW-0104">Cadmium</keyword>
<sequence>PHYTRLLGYHVPSKAAPIQLLPLQPQLCHFTTFHRLQKPAHRPVRPAAVPPPFPEKWIVNSWGTKKTLQLPKYQNQVNDIEEFPPLVTPGEARSLHDRLGDAAFGKAFLLQCGGDCATEGLKEFNGDRIRDTFSILLQMATLLMFGGQVPIIKVARMASQFENTSYKRDNFNGDESRIPDPHKMIKTYGRSAATLNLLRALATGGFASMKRVTQWNLDFAEMGDRYQDLTNQVDEALGFMEAAGVPKEHPVMARAEFWTSHDCSLLPYEQSLTRFDSATGLYYDCSAHMLWCGEGTTRQIDGAHVEFLRGISNPLGIKVSDKMEPSELVKLIEVLNPANLPGRITIISRMSSERLRVKLPELIRAVNRSKQIVTWVCDPMHGRRNIKASNKLKTRPFDRVLAEAGAFFDVHDQEGSHPGGIHLEMIGSQHVTEEWIGGSCTVTLDDFSSGYRAHCDPRRLNASQSLELAFIVGERLKHRRF</sequence>
<dbReference type="EC" id="2.5.1.54" evidence="8"/>
<feature type="non-terminal residue" evidence="9">
    <location>
        <position position="1"/>
    </location>
</feature>
<protein>
    <recommendedName>
        <fullName evidence="8">Phospho-2-dehydro-3-deoxyheptonate aldolase</fullName>
        <ecNumber evidence="8">2.5.1.54</ecNumber>
    </recommendedName>
</protein>
<dbReference type="Pfam" id="PF01474">
    <property type="entry name" value="DAHP_synth_2"/>
    <property type="match status" value="1"/>
</dbReference>
<dbReference type="GO" id="GO:0003849">
    <property type="term" value="F:3-deoxy-7-phosphoheptulonate synthase activity"/>
    <property type="evidence" value="ECO:0007669"/>
    <property type="project" value="UniProtKB-EC"/>
</dbReference>
<evidence type="ECO:0000256" key="8">
    <source>
        <dbReference type="RuleBase" id="RU363071"/>
    </source>
</evidence>
<evidence type="ECO:0000313" key="10">
    <source>
        <dbReference type="Proteomes" id="UP001154282"/>
    </source>
</evidence>
<dbReference type="Gene3D" id="3.20.20.70">
    <property type="entry name" value="Aldolase class I"/>
    <property type="match status" value="1"/>
</dbReference>
<evidence type="ECO:0000256" key="7">
    <source>
        <dbReference type="PIRSR" id="PIRSR602480-1"/>
    </source>
</evidence>
<dbReference type="GO" id="GO:0009073">
    <property type="term" value="P:aromatic amino acid family biosynthetic process"/>
    <property type="evidence" value="ECO:0007669"/>
    <property type="project" value="UniProtKB-KW"/>
</dbReference>
<keyword evidence="7" id="KW-0170">Cobalt</keyword>
<feature type="binding site" evidence="7">
    <location>
        <position position="116"/>
    </location>
    <ligand>
        <name>Mn(2+)</name>
        <dbReference type="ChEBI" id="CHEBI:29035"/>
    </ligand>
</feature>
<keyword evidence="7" id="KW-0464">Manganese</keyword>
<dbReference type="SUPFAM" id="SSF51569">
    <property type="entry name" value="Aldolase"/>
    <property type="match status" value="1"/>
</dbReference>
<comment type="subcellular location">
    <subcellularLocation>
        <location evidence="8">Plastid</location>
        <location evidence="8">Chloroplast</location>
    </subcellularLocation>
</comment>
<dbReference type="AlphaFoldDB" id="A0AAV0HPP4"/>
<evidence type="ECO:0000256" key="5">
    <source>
        <dbReference type="ARBA" id="ARBA00023141"/>
    </source>
</evidence>
<feature type="binding site" evidence="7">
    <location>
        <position position="349"/>
    </location>
    <ligand>
        <name>phosphoenolpyruvate</name>
        <dbReference type="ChEBI" id="CHEBI:58702"/>
    </ligand>
</feature>
<evidence type="ECO:0000256" key="4">
    <source>
        <dbReference type="ARBA" id="ARBA00022679"/>
    </source>
</evidence>
<dbReference type="EMBL" id="CAMGYJ010000002">
    <property type="protein sequence ID" value="CAI0386908.1"/>
    <property type="molecule type" value="Genomic_DNA"/>
</dbReference>
<feature type="binding site" evidence="7">
    <location>
        <position position="381"/>
    </location>
    <ligand>
        <name>Mn(2+)</name>
        <dbReference type="ChEBI" id="CHEBI:29035"/>
    </ligand>
</feature>
<dbReference type="InterPro" id="IPR013785">
    <property type="entry name" value="Aldolase_TIM"/>
</dbReference>
<dbReference type="GO" id="GO:0009507">
    <property type="term" value="C:chloroplast"/>
    <property type="evidence" value="ECO:0007669"/>
    <property type="project" value="UniProtKB-SubCell"/>
</dbReference>
<dbReference type="InterPro" id="IPR002480">
    <property type="entry name" value="DAHP_synth_2"/>
</dbReference>
<dbReference type="Proteomes" id="UP001154282">
    <property type="component" value="Unassembled WGS sequence"/>
</dbReference>
<gene>
    <name evidence="9" type="ORF">LITE_LOCUS5273</name>
</gene>
<dbReference type="PANTHER" id="PTHR21337:SF0">
    <property type="entry name" value="PHOSPHO-2-DEHYDRO-3-DEOXYHEPTONATE ALDOLASE"/>
    <property type="match status" value="1"/>
</dbReference>
<feature type="binding site" evidence="7">
    <location>
        <position position="424"/>
    </location>
    <ligand>
        <name>Mn(2+)</name>
        <dbReference type="ChEBI" id="CHEBI:29035"/>
    </ligand>
</feature>
<feature type="binding site" evidence="7">
    <location>
        <position position="156"/>
    </location>
    <ligand>
        <name>phosphoenolpyruvate</name>
        <dbReference type="ChEBI" id="CHEBI:58702"/>
    </ligand>
</feature>
<dbReference type="PANTHER" id="PTHR21337">
    <property type="entry name" value="PHOSPHO-2-DEHYDRO-3-DEOXYHEPTONATE ALDOLASE 1, 2"/>
    <property type="match status" value="1"/>
</dbReference>
<evidence type="ECO:0000256" key="2">
    <source>
        <dbReference type="ARBA" id="ARBA00008911"/>
    </source>
</evidence>
<evidence type="ECO:0000256" key="6">
    <source>
        <dbReference type="ARBA" id="ARBA00047508"/>
    </source>
</evidence>
<comment type="caution">
    <text evidence="9">The sequence shown here is derived from an EMBL/GenBank/DDBJ whole genome shotgun (WGS) entry which is preliminary data.</text>
</comment>
<comment type="catalytic activity">
    <reaction evidence="6 8">
        <text>D-erythrose 4-phosphate + phosphoenolpyruvate + H2O = 7-phospho-2-dehydro-3-deoxy-D-arabino-heptonate + phosphate</text>
        <dbReference type="Rhea" id="RHEA:14717"/>
        <dbReference type="ChEBI" id="CHEBI:15377"/>
        <dbReference type="ChEBI" id="CHEBI:16897"/>
        <dbReference type="ChEBI" id="CHEBI:43474"/>
        <dbReference type="ChEBI" id="CHEBI:58394"/>
        <dbReference type="ChEBI" id="CHEBI:58702"/>
        <dbReference type="EC" id="2.5.1.54"/>
    </reaction>
</comment>
<feature type="binding site" evidence="7">
    <location>
        <position position="456"/>
    </location>
    <ligand>
        <name>Mn(2+)</name>
        <dbReference type="ChEBI" id="CHEBI:29035"/>
    </ligand>
</feature>
<feature type="binding site" evidence="7">
    <location>
        <position position="318"/>
    </location>
    <ligand>
        <name>phosphoenolpyruvate</name>
        <dbReference type="ChEBI" id="CHEBI:58702"/>
    </ligand>
</feature>
<evidence type="ECO:0000256" key="1">
    <source>
        <dbReference type="ARBA" id="ARBA00004688"/>
    </source>
</evidence>
<evidence type="ECO:0000256" key="3">
    <source>
        <dbReference type="ARBA" id="ARBA00022605"/>
    </source>
</evidence>
<proteinExistence type="inferred from homology"/>
<name>A0AAV0HPP4_9ROSI</name>
<comment type="pathway">
    <text evidence="1 8">Metabolic intermediate biosynthesis; chorismate biosynthesis; chorismate from D-erythrose 4-phosphate and phosphoenolpyruvate: step 1/7.</text>
</comment>
<keyword evidence="5 8" id="KW-0057">Aromatic amino acid biosynthesis</keyword>
<accession>A0AAV0HPP4</accession>
<dbReference type="GO" id="GO:0008652">
    <property type="term" value="P:amino acid biosynthetic process"/>
    <property type="evidence" value="ECO:0007669"/>
    <property type="project" value="UniProtKB-KW"/>
</dbReference>
<keyword evidence="4 8" id="KW-0808">Transferase</keyword>
<keyword evidence="10" id="KW-1185">Reference proteome</keyword>